<dbReference type="SUPFAM" id="SSF48726">
    <property type="entry name" value="Immunoglobulin"/>
    <property type="match status" value="3"/>
</dbReference>
<evidence type="ECO:0000313" key="8">
    <source>
        <dbReference type="EMBL" id="RWS23287.1"/>
    </source>
</evidence>
<sequence>MSLLHLFIPLVLLVVTPLNAVDHNKCLLIAIFRNDDYCYKASLNLPSTAWEIEHIRDVFTVEDIAVFVSCRFSRREAKNVTLKWINKSSEKEINESKHVTVHDYNEVGFSILHFKNPKIKHNAIYSCVVTNNGVEKRMSFKVTVLPKFKWIECDAEQYLVKFEDRQKILCSVPKQYFPFISWQKDNETIIESKRIKIRIDGLYMRAPFRSSNVGEYIVTVINKTIGIYEKRKIYVDFLLPPKIKYPTSIPFPMNRNSFEIRVISEGSPKPIIKWFDYKKNKILNNNTDSGIYVNNDILRITNKKYLKSFGKVAEIFCVAQNRKGNSTRIFKIQLFEEPIIMLFESFIISEGSNKTLECNATGFPLPK</sequence>
<evidence type="ECO:0000256" key="4">
    <source>
        <dbReference type="ARBA" id="ARBA00023180"/>
    </source>
</evidence>
<dbReference type="EMBL" id="NCKV01006749">
    <property type="protein sequence ID" value="RWS23287.1"/>
    <property type="molecule type" value="Genomic_DNA"/>
</dbReference>
<dbReference type="CDD" id="cd00096">
    <property type="entry name" value="Ig"/>
    <property type="match status" value="1"/>
</dbReference>
<dbReference type="AlphaFoldDB" id="A0A443S6X6"/>
<keyword evidence="9" id="KW-1185">Reference proteome</keyword>
<feature type="chain" id="PRO_5019486180" evidence="6">
    <location>
        <begin position="21"/>
        <end position="367"/>
    </location>
</feature>
<dbReference type="GO" id="GO:0016020">
    <property type="term" value="C:membrane"/>
    <property type="evidence" value="ECO:0007669"/>
    <property type="project" value="UniProtKB-SubCell"/>
</dbReference>
<evidence type="ECO:0000256" key="3">
    <source>
        <dbReference type="ARBA" id="ARBA00023157"/>
    </source>
</evidence>
<reference evidence="8 9" key="1">
    <citation type="journal article" date="2018" name="Gigascience">
        <title>Genomes of trombidid mites reveal novel predicted allergens and laterally-transferred genes associated with secondary metabolism.</title>
        <authorList>
            <person name="Dong X."/>
            <person name="Chaisiri K."/>
            <person name="Xia D."/>
            <person name="Armstrong S.D."/>
            <person name="Fang Y."/>
            <person name="Donnelly M.J."/>
            <person name="Kadowaki T."/>
            <person name="McGarry J.W."/>
            <person name="Darby A.C."/>
            <person name="Makepeace B.L."/>
        </authorList>
    </citation>
    <scope>NUCLEOTIDE SEQUENCE [LARGE SCALE GENOMIC DNA]</scope>
    <source>
        <strain evidence="8">UoL-UT</strain>
    </source>
</reference>
<dbReference type="PROSITE" id="PS50835">
    <property type="entry name" value="IG_LIKE"/>
    <property type="match status" value="1"/>
</dbReference>
<keyword evidence="4" id="KW-0325">Glycoprotein</keyword>
<keyword evidence="5" id="KW-0393">Immunoglobulin domain</keyword>
<protein>
    <submittedName>
        <fullName evidence="8">Fasciclin-2-like protein</fullName>
    </submittedName>
</protein>
<dbReference type="PANTHER" id="PTHR11640">
    <property type="entry name" value="NEPHRIN"/>
    <property type="match status" value="1"/>
</dbReference>
<proteinExistence type="predicted"/>
<feature type="domain" description="Ig-like" evidence="7">
    <location>
        <begin position="46"/>
        <end position="143"/>
    </location>
</feature>
<dbReference type="InterPro" id="IPR013783">
    <property type="entry name" value="Ig-like_fold"/>
</dbReference>
<dbReference type="Gene3D" id="2.60.40.10">
    <property type="entry name" value="Immunoglobulins"/>
    <property type="match status" value="2"/>
</dbReference>
<evidence type="ECO:0000256" key="6">
    <source>
        <dbReference type="SAM" id="SignalP"/>
    </source>
</evidence>
<dbReference type="InterPro" id="IPR036179">
    <property type="entry name" value="Ig-like_dom_sf"/>
</dbReference>
<evidence type="ECO:0000256" key="2">
    <source>
        <dbReference type="ARBA" id="ARBA00023136"/>
    </source>
</evidence>
<evidence type="ECO:0000259" key="7">
    <source>
        <dbReference type="PROSITE" id="PS50835"/>
    </source>
</evidence>
<keyword evidence="3" id="KW-1015">Disulfide bond</keyword>
<evidence type="ECO:0000256" key="5">
    <source>
        <dbReference type="ARBA" id="ARBA00023319"/>
    </source>
</evidence>
<feature type="non-terminal residue" evidence="8">
    <location>
        <position position="367"/>
    </location>
</feature>
<dbReference type="InterPro" id="IPR051275">
    <property type="entry name" value="Cell_adhesion_signaling"/>
</dbReference>
<dbReference type="Proteomes" id="UP000288716">
    <property type="component" value="Unassembled WGS sequence"/>
</dbReference>
<accession>A0A443S6X6</accession>
<comment type="subcellular location">
    <subcellularLocation>
        <location evidence="1">Membrane</location>
        <topology evidence="1">Single-pass type I membrane protein</topology>
    </subcellularLocation>
</comment>
<name>A0A443S6X6_9ACAR</name>
<evidence type="ECO:0000256" key="1">
    <source>
        <dbReference type="ARBA" id="ARBA00004479"/>
    </source>
</evidence>
<organism evidence="8 9">
    <name type="scientific">Leptotrombidium deliense</name>
    <dbReference type="NCBI Taxonomy" id="299467"/>
    <lineage>
        <taxon>Eukaryota</taxon>
        <taxon>Metazoa</taxon>
        <taxon>Ecdysozoa</taxon>
        <taxon>Arthropoda</taxon>
        <taxon>Chelicerata</taxon>
        <taxon>Arachnida</taxon>
        <taxon>Acari</taxon>
        <taxon>Acariformes</taxon>
        <taxon>Trombidiformes</taxon>
        <taxon>Prostigmata</taxon>
        <taxon>Anystina</taxon>
        <taxon>Parasitengona</taxon>
        <taxon>Trombiculoidea</taxon>
        <taxon>Trombiculidae</taxon>
        <taxon>Leptotrombidium</taxon>
    </lineage>
</organism>
<feature type="signal peptide" evidence="6">
    <location>
        <begin position="1"/>
        <end position="20"/>
    </location>
</feature>
<dbReference type="OrthoDB" id="5985519at2759"/>
<evidence type="ECO:0000313" key="9">
    <source>
        <dbReference type="Proteomes" id="UP000288716"/>
    </source>
</evidence>
<dbReference type="STRING" id="299467.A0A443S6X6"/>
<dbReference type="InterPro" id="IPR007110">
    <property type="entry name" value="Ig-like_dom"/>
</dbReference>
<gene>
    <name evidence="8" type="ORF">B4U80_13940</name>
</gene>
<dbReference type="VEuPathDB" id="VectorBase:LDEU008753"/>
<keyword evidence="6" id="KW-0732">Signal</keyword>
<comment type="caution">
    <text evidence="8">The sequence shown here is derived from an EMBL/GenBank/DDBJ whole genome shotgun (WGS) entry which is preliminary data.</text>
</comment>
<keyword evidence="2" id="KW-0472">Membrane</keyword>